<gene>
    <name evidence="1" type="ORF">SNE40_017392</name>
</gene>
<evidence type="ECO:0000313" key="1">
    <source>
        <dbReference type="EMBL" id="KAK6174046.1"/>
    </source>
</evidence>
<accession>A0AAN8JAD3</accession>
<reference evidence="1 2" key="1">
    <citation type="submission" date="2024-01" db="EMBL/GenBank/DDBJ databases">
        <title>The genome of the rayed Mediterranean limpet Patella caerulea (Linnaeus, 1758).</title>
        <authorList>
            <person name="Anh-Thu Weber A."/>
            <person name="Halstead-Nussloch G."/>
        </authorList>
    </citation>
    <scope>NUCLEOTIDE SEQUENCE [LARGE SCALE GENOMIC DNA]</scope>
    <source>
        <strain evidence="1">AATW-2023a</strain>
        <tissue evidence="1">Whole specimen</tissue>
    </source>
</reference>
<proteinExistence type="predicted"/>
<protein>
    <submittedName>
        <fullName evidence="1">Uncharacterized protein</fullName>
    </submittedName>
</protein>
<name>A0AAN8JAD3_PATCE</name>
<dbReference type="EMBL" id="JAZGQO010000011">
    <property type="protein sequence ID" value="KAK6174046.1"/>
    <property type="molecule type" value="Genomic_DNA"/>
</dbReference>
<comment type="caution">
    <text evidence="1">The sequence shown here is derived from an EMBL/GenBank/DDBJ whole genome shotgun (WGS) entry which is preliminary data.</text>
</comment>
<dbReference type="AlphaFoldDB" id="A0AAN8JAD3"/>
<evidence type="ECO:0000313" key="2">
    <source>
        <dbReference type="Proteomes" id="UP001347796"/>
    </source>
</evidence>
<organism evidence="1 2">
    <name type="scientific">Patella caerulea</name>
    <name type="common">Rayed Mediterranean limpet</name>
    <dbReference type="NCBI Taxonomy" id="87958"/>
    <lineage>
        <taxon>Eukaryota</taxon>
        <taxon>Metazoa</taxon>
        <taxon>Spiralia</taxon>
        <taxon>Lophotrochozoa</taxon>
        <taxon>Mollusca</taxon>
        <taxon>Gastropoda</taxon>
        <taxon>Patellogastropoda</taxon>
        <taxon>Patelloidea</taxon>
        <taxon>Patellidae</taxon>
        <taxon>Patella</taxon>
    </lineage>
</organism>
<sequence length="90" mass="10388">MFSHPNPEIVSEKLREALKACSDWIVDNKLSLHLGKTERMLFGLSRKLKKISSFEIVCNDHVIQATDSVKYLGLYIDHYLSGDLIVNKYY</sequence>
<dbReference type="Proteomes" id="UP001347796">
    <property type="component" value="Unassembled WGS sequence"/>
</dbReference>
<keyword evidence="2" id="KW-1185">Reference proteome</keyword>